<dbReference type="EMBL" id="BARU01033009">
    <property type="protein sequence ID" value="GAH62938.1"/>
    <property type="molecule type" value="Genomic_DNA"/>
</dbReference>
<comment type="caution">
    <text evidence="2">The sequence shown here is derived from an EMBL/GenBank/DDBJ whole genome shotgun (WGS) entry which is preliminary data.</text>
</comment>
<evidence type="ECO:0000313" key="2">
    <source>
        <dbReference type="EMBL" id="GAH62938.1"/>
    </source>
</evidence>
<dbReference type="AlphaFoldDB" id="X1IZF9"/>
<reference evidence="2" key="1">
    <citation type="journal article" date="2014" name="Front. Microbiol.">
        <title>High frequency of phylogenetically diverse reductive dehalogenase-homologous genes in deep subseafloor sedimentary metagenomes.</title>
        <authorList>
            <person name="Kawai M."/>
            <person name="Futagami T."/>
            <person name="Toyoda A."/>
            <person name="Takaki Y."/>
            <person name="Nishi S."/>
            <person name="Hori S."/>
            <person name="Arai W."/>
            <person name="Tsubouchi T."/>
            <person name="Morono Y."/>
            <person name="Uchiyama I."/>
            <person name="Ito T."/>
            <person name="Fujiyama A."/>
            <person name="Inagaki F."/>
            <person name="Takami H."/>
        </authorList>
    </citation>
    <scope>NUCLEOTIDE SEQUENCE</scope>
    <source>
        <strain evidence="2">Expedition CK06-06</strain>
    </source>
</reference>
<evidence type="ECO:0000256" key="1">
    <source>
        <dbReference type="SAM" id="MobiDB-lite"/>
    </source>
</evidence>
<protein>
    <submittedName>
        <fullName evidence="2">Uncharacterized protein</fullName>
    </submittedName>
</protein>
<accession>X1IZF9</accession>
<organism evidence="2">
    <name type="scientific">marine sediment metagenome</name>
    <dbReference type="NCBI Taxonomy" id="412755"/>
    <lineage>
        <taxon>unclassified sequences</taxon>
        <taxon>metagenomes</taxon>
        <taxon>ecological metagenomes</taxon>
    </lineage>
</organism>
<name>X1IZF9_9ZZZZ</name>
<gene>
    <name evidence="2" type="ORF">S03H2_51977</name>
</gene>
<feature type="region of interest" description="Disordered" evidence="1">
    <location>
        <begin position="1"/>
        <end position="27"/>
    </location>
</feature>
<sequence>MGSDNHTPGGSPRAQAVDGIPLPQQDRPATLEGVKDMAKHTRGPCSIVYNDPETLLPSGQLVNADGLVIMDGAVISGTELQRVIQDAAAAPELVEALRWAVGVMND</sequence>
<proteinExistence type="predicted"/>
<feature type="non-terminal residue" evidence="2">
    <location>
        <position position="106"/>
    </location>
</feature>